<keyword evidence="3" id="KW-0479">Metal-binding</keyword>
<dbReference type="InterPro" id="IPR017896">
    <property type="entry name" value="4Fe4S_Fe-S-bd"/>
</dbReference>
<dbReference type="Pfam" id="PF02256">
    <property type="entry name" value="Fe_hyd_SSU"/>
    <property type="match status" value="1"/>
</dbReference>
<comment type="similarity">
    <text evidence="1">Belongs to the NARF family.</text>
</comment>
<dbReference type="InterPro" id="IPR036991">
    <property type="entry name" value="Fe_hydrogenase_ssu_sf"/>
</dbReference>
<dbReference type="NCBIfam" id="TIGR02512">
    <property type="entry name" value="FeFe_hydrog_A"/>
    <property type="match status" value="1"/>
</dbReference>
<evidence type="ECO:0000256" key="5">
    <source>
        <dbReference type="ARBA" id="ARBA00023004"/>
    </source>
</evidence>
<dbReference type="GO" id="GO:0005506">
    <property type="term" value="F:iron ion binding"/>
    <property type="evidence" value="ECO:0007669"/>
    <property type="project" value="InterPro"/>
</dbReference>
<proteinExistence type="inferred from homology"/>
<dbReference type="InterPro" id="IPR009016">
    <property type="entry name" value="Fe_hydrogenase"/>
</dbReference>
<dbReference type="Gene3D" id="3.40.950.10">
    <property type="entry name" value="Fe-only Hydrogenase (Larger Subunit), Chain L, domain 3"/>
    <property type="match status" value="1"/>
</dbReference>
<evidence type="ECO:0000313" key="9">
    <source>
        <dbReference type="Proteomes" id="UP000179807"/>
    </source>
</evidence>
<dbReference type="Gene3D" id="3.30.70.20">
    <property type="match status" value="1"/>
</dbReference>
<feature type="domain" description="4Fe-4S ferredoxin-type" evidence="7">
    <location>
        <begin position="25"/>
        <end position="58"/>
    </location>
</feature>
<keyword evidence="4" id="KW-0677">Repeat</keyword>
<evidence type="ECO:0000256" key="1">
    <source>
        <dbReference type="ARBA" id="ARBA00006596"/>
    </source>
</evidence>
<dbReference type="Proteomes" id="UP000179807">
    <property type="component" value="Unassembled WGS sequence"/>
</dbReference>
<accession>A0A1J4JQY9</accession>
<evidence type="ECO:0000256" key="4">
    <source>
        <dbReference type="ARBA" id="ARBA00022737"/>
    </source>
</evidence>
<dbReference type="InterPro" id="IPR003149">
    <property type="entry name" value="Fe_hydrogenase_ssu"/>
</dbReference>
<evidence type="ECO:0000313" key="8">
    <source>
        <dbReference type="EMBL" id="OHT01162.1"/>
    </source>
</evidence>
<keyword evidence="6" id="KW-0411">Iron-sulfur</keyword>
<dbReference type="AlphaFoldDB" id="A0A1J4JQY9"/>
<dbReference type="PROSITE" id="PS00198">
    <property type="entry name" value="4FE4S_FER_1"/>
    <property type="match status" value="2"/>
</dbReference>
<dbReference type="FunFam" id="3.30.70.20:FF:000035">
    <property type="entry name" value="Iron hydrogenase 1"/>
    <property type="match status" value="1"/>
</dbReference>
<dbReference type="Pfam" id="PF12838">
    <property type="entry name" value="Fer4_7"/>
    <property type="match status" value="1"/>
</dbReference>
<dbReference type="GO" id="GO:0008901">
    <property type="term" value="F:ferredoxin hydrogenase activity"/>
    <property type="evidence" value="ECO:0007669"/>
    <property type="project" value="InterPro"/>
</dbReference>
<evidence type="ECO:0000256" key="3">
    <source>
        <dbReference type="ARBA" id="ARBA00022723"/>
    </source>
</evidence>
<keyword evidence="9" id="KW-1185">Reference proteome</keyword>
<dbReference type="EMBL" id="MLAK01000926">
    <property type="protein sequence ID" value="OHT01162.1"/>
    <property type="molecule type" value="Genomic_DNA"/>
</dbReference>
<dbReference type="Pfam" id="PF02906">
    <property type="entry name" value="Fe_hyd_lg_C"/>
    <property type="match status" value="1"/>
</dbReference>
<keyword evidence="2" id="KW-0004">4Fe-4S</keyword>
<evidence type="ECO:0000259" key="7">
    <source>
        <dbReference type="PROSITE" id="PS51379"/>
    </source>
</evidence>
<dbReference type="OrthoDB" id="10253113at2759"/>
<dbReference type="InterPro" id="IPR050340">
    <property type="entry name" value="Cytosolic_Fe-S_CAF"/>
</dbReference>
<dbReference type="SUPFAM" id="SSF54862">
    <property type="entry name" value="4Fe-4S ferredoxins"/>
    <property type="match status" value="1"/>
</dbReference>
<dbReference type="InterPro" id="IPR004108">
    <property type="entry name" value="Fe_hydrogenase_lsu_C"/>
</dbReference>
<dbReference type="PROSITE" id="PS51379">
    <property type="entry name" value="4FE4S_FER_2"/>
    <property type="match status" value="2"/>
</dbReference>
<dbReference type="Gene3D" id="4.10.260.20">
    <property type="entry name" value="Iron hydrogenase, small subunit"/>
    <property type="match status" value="1"/>
</dbReference>
<keyword evidence="5" id="KW-0408">Iron</keyword>
<dbReference type="SUPFAM" id="SSF53920">
    <property type="entry name" value="Fe-only hydrogenase"/>
    <property type="match status" value="1"/>
</dbReference>
<dbReference type="Gene3D" id="3.40.50.1780">
    <property type="match status" value="1"/>
</dbReference>
<gene>
    <name evidence="8" type="primary">hndD</name>
    <name evidence="8" type="ORF">TRFO_01789</name>
</gene>
<dbReference type="SMART" id="SM00902">
    <property type="entry name" value="Fe_hyd_SSU"/>
    <property type="match status" value="1"/>
</dbReference>
<comment type="caution">
    <text evidence="8">The sequence shown here is derived from an EMBL/GenBank/DDBJ whole genome shotgun (WGS) entry which is preliminary data.</text>
</comment>
<dbReference type="InterPro" id="IPR017900">
    <property type="entry name" value="4Fe4S_Fe_S_CS"/>
</dbReference>
<dbReference type="PANTHER" id="PTHR11615">
    <property type="entry name" value="NITRATE, FORMATE, IRON DEHYDROGENASE"/>
    <property type="match status" value="1"/>
</dbReference>
<dbReference type="InterPro" id="IPR013352">
    <property type="entry name" value="Fe_hydrogenase_subset"/>
</dbReference>
<dbReference type="GeneID" id="94825011"/>
<dbReference type="GO" id="GO:0051539">
    <property type="term" value="F:4 iron, 4 sulfur cluster binding"/>
    <property type="evidence" value="ECO:0007669"/>
    <property type="project" value="UniProtKB-KW"/>
</dbReference>
<feature type="domain" description="4Fe-4S ferredoxin-type" evidence="7">
    <location>
        <begin position="69"/>
        <end position="97"/>
    </location>
</feature>
<evidence type="ECO:0000256" key="6">
    <source>
        <dbReference type="ARBA" id="ARBA00023014"/>
    </source>
</evidence>
<reference evidence="8" key="1">
    <citation type="submission" date="2016-10" db="EMBL/GenBank/DDBJ databases">
        <authorList>
            <person name="Benchimol M."/>
            <person name="Almeida L.G."/>
            <person name="Vasconcelos A.T."/>
            <person name="Perreira-Neves A."/>
            <person name="Rosa I.A."/>
            <person name="Tasca T."/>
            <person name="Bogo M.R."/>
            <person name="de Souza W."/>
        </authorList>
    </citation>
    <scope>NUCLEOTIDE SEQUENCE [LARGE SCALE GENOMIC DNA]</scope>
    <source>
        <strain evidence="8">K</strain>
    </source>
</reference>
<protein>
    <submittedName>
        <fullName evidence="8">NADP-reducing hydrogenase subunit HndC</fullName>
    </submittedName>
</protein>
<organism evidence="8 9">
    <name type="scientific">Tritrichomonas foetus</name>
    <dbReference type="NCBI Taxonomy" id="1144522"/>
    <lineage>
        <taxon>Eukaryota</taxon>
        <taxon>Metamonada</taxon>
        <taxon>Parabasalia</taxon>
        <taxon>Tritrichomonadida</taxon>
        <taxon>Tritrichomonadidae</taxon>
        <taxon>Tritrichomonas</taxon>
    </lineage>
</organism>
<sequence length="467" mass="51027">MVYAYGVDCKEREPPAPNAVDRTTNAIQLDLAKCVLCGRCVRVCEHVTGLNALQFARRGDKMTVEPAAGKQLKDTNCIQCGQCTLYCPVGACTEKNQAREVLNSIRNHVDKIMVAIVDPTVKINISDEMGLPAGTDSTGKVVSYLKQLGFDLVFDGAVGDDLMVQEEADLFVKRLKENKSKLPLFSSTCPAFVNFVEQSKPDLIKHLSTTRSPQAMMSSLVKNCLAKNWTGLTLHPEDFYCLTINSCVARKDEIERPAFVTPSGVKETDAAITTRELAQMMKLSNVKFYKLPQAEFSNIYNEGTGAAALLGTTGGLTEAMLRVAYEKATGKKLENVEFNALHGMNKVRVAEVDFAGQSVKVAVVDGISNARNLIEKIEAGDPTVKDVRYVEVLACPGGCVNGGGSPKFQDPAVMEKRANALHFVDEHKKLRKSSENPIVTNLLAGDLKDTKLVHQLLHTSFKARPKQ</sequence>
<dbReference type="RefSeq" id="XP_068354298.1">
    <property type="nucleotide sequence ID" value="XM_068490307.1"/>
</dbReference>
<name>A0A1J4JQY9_9EUKA</name>
<dbReference type="VEuPathDB" id="TrichDB:TRFO_01789"/>
<evidence type="ECO:0000256" key="2">
    <source>
        <dbReference type="ARBA" id="ARBA00022485"/>
    </source>
</evidence>